<dbReference type="AlphaFoldDB" id="W4VC72"/>
<dbReference type="STRING" id="1294263.JCM21531_4435"/>
<accession>W4VC72</accession>
<comment type="caution">
    <text evidence="1">The sequence shown here is derived from an EMBL/GenBank/DDBJ whole genome shotgun (WGS) entry which is preliminary data.</text>
</comment>
<dbReference type="RefSeq" id="WP_038291348.1">
    <property type="nucleotide sequence ID" value="NZ_BAVR01000094.1"/>
</dbReference>
<proteinExistence type="predicted"/>
<keyword evidence="2" id="KW-1185">Reference proteome</keyword>
<evidence type="ECO:0000313" key="1">
    <source>
        <dbReference type="EMBL" id="GAE90796.1"/>
    </source>
</evidence>
<name>W4VC72_9FIRM</name>
<dbReference type="Proteomes" id="UP000019109">
    <property type="component" value="Unassembled WGS sequence"/>
</dbReference>
<reference evidence="1" key="1">
    <citation type="journal article" date="2014" name="Genome Announc.">
        <title>Draft Genome Sequence of Clostridium straminisolvens Strain JCM 21531T, Isolated from a Cellulose-Degrading Bacterial Community.</title>
        <authorList>
            <person name="Yuki M."/>
            <person name="Oshima K."/>
            <person name="Suda W."/>
            <person name="Sakamoto M."/>
            <person name="Kitamura K."/>
            <person name="Iida T."/>
            <person name="Hattori M."/>
            <person name="Ohkuma M."/>
        </authorList>
    </citation>
    <scope>NUCLEOTIDE SEQUENCE [LARGE SCALE GENOMIC DNA]</scope>
    <source>
        <strain evidence="1">JCM 21531</strain>
    </source>
</reference>
<gene>
    <name evidence="1" type="ORF">JCM21531_4435</name>
</gene>
<sequence>MASHFSSIGLPIKSERDFIDYFKKTVQNGQSIKTKFGTYLKWDVHDGVELWAQLSEQNEAIGLNPHYSGSSRMQVSLQSKNNQPNDTILDGGFYAFLGDSDENMMGEGIPFVFDAPNFAVYEGISLPQLATVQIAAFAHEIAVFESETEYFDSQDSEMKFAAESFIPSGLFSPDGEANVFLSAQAIFSGRILECQKKKNEFTCNNYWWIKVGLLGGEIDVVSDVSLLESQSVKVGGIVTGSFWLSGKIISK</sequence>
<evidence type="ECO:0000313" key="2">
    <source>
        <dbReference type="Proteomes" id="UP000019109"/>
    </source>
</evidence>
<organism evidence="1 2">
    <name type="scientific">Acetivibrio straminisolvens JCM 21531</name>
    <dbReference type="NCBI Taxonomy" id="1294263"/>
    <lineage>
        <taxon>Bacteria</taxon>
        <taxon>Bacillati</taxon>
        <taxon>Bacillota</taxon>
        <taxon>Clostridia</taxon>
        <taxon>Eubacteriales</taxon>
        <taxon>Oscillospiraceae</taxon>
        <taxon>Acetivibrio</taxon>
    </lineage>
</organism>
<dbReference type="OrthoDB" id="666874at2"/>
<dbReference type="EMBL" id="BAVR01000094">
    <property type="protein sequence ID" value="GAE90796.1"/>
    <property type="molecule type" value="Genomic_DNA"/>
</dbReference>
<protein>
    <submittedName>
        <fullName evidence="1">Uncharacterized protein</fullName>
    </submittedName>
</protein>